<proteinExistence type="predicted"/>
<keyword evidence="2" id="KW-0328">Glycosyltransferase</keyword>
<keyword evidence="2" id="KW-0934">Plastid</keyword>
<dbReference type="GO" id="GO:0016757">
    <property type="term" value="F:glycosyltransferase activity"/>
    <property type="evidence" value="ECO:0007669"/>
    <property type="project" value="UniProtKB-KW"/>
</dbReference>
<dbReference type="RefSeq" id="YP_009396299.1">
    <property type="nucleotide sequence ID" value="NC_035281.1"/>
</dbReference>
<sequence length="187" mass="21979">MQLQIYQISHPLIKLISNRINTRYISHIDKKQCEKYVGFLIIYEIFRKYISIGSIYIKLTEGTKTIDIINNNKRQILLTNISSTYNMLTDITSIASNLELHHVEYENKNEIKNYIENIYSDNKDIDVFIIEKITKNYKVINLLEYLIKEKNISLDNISICNIFSSSGILKEIGQKYPKLKVYTTKVQ</sequence>
<dbReference type="GeneID" id="33358386"/>
<gene>
    <name evidence="2" type="primary">upp</name>
</gene>
<keyword evidence="2" id="KW-0808">Transferase</keyword>
<keyword evidence="2" id="KW-0150">Chloroplast</keyword>
<dbReference type="Gene3D" id="3.40.50.2020">
    <property type="match status" value="1"/>
</dbReference>
<accession>A0A1Z1MH19</accession>
<evidence type="ECO:0000259" key="1">
    <source>
        <dbReference type="Pfam" id="PF14681"/>
    </source>
</evidence>
<dbReference type="InterPro" id="IPR000836">
    <property type="entry name" value="PRTase_dom"/>
</dbReference>
<dbReference type="AlphaFoldDB" id="A0A1Z1MH19"/>
<feature type="domain" description="Phosphoribosyltransferase" evidence="1">
    <location>
        <begin position="9"/>
        <end position="186"/>
    </location>
</feature>
<organism evidence="2">
    <name type="scientific">Melanothamnus harveyi</name>
    <name type="common">Filamentous red alga</name>
    <name type="synonym">Neosiphonia harveyi</name>
    <dbReference type="NCBI Taxonomy" id="397005"/>
    <lineage>
        <taxon>Eukaryota</taxon>
        <taxon>Rhodophyta</taxon>
        <taxon>Florideophyceae</taxon>
        <taxon>Rhodymeniophycidae</taxon>
        <taxon>Ceramiales</taxon>
        <taxon>Rhodomelaceae</taxon>
        <taxon>Polysiphonioideae</taxon>
        <taxon>Melanothamnus</taxon>
    </lineage>
</organism>
<geneLocation type="chloroplast" evidence="2"/>
<protein>
    <submittedName>
        <fullName evidence="2">Uracil phosphoribosyltransferase</fullName>
    </submittedName>
</protein>
<dbReference type="EMBL" id="MF101437">
    <property type="protein sequence ID" value="ARW65367.1"/>
    <property type="molecule type" value="Genomic_DNA"/>
</dbReference>
<name>A0A1Z1MH19_MELHR</name>
<reference evidence="2" key="1">
    <citation type="journal article" date="2017" name="J. Phycol.">
        <title>Analysis of chloroplast genomes and a supermatrix inform reclassification of the Rhodomelaceae (Rhodophyta).</title>
        <authorList>
            <person name="Diaz-Tapia P."/>
            <person name="Maggs C.A."/>
            <person name="West J.A."/>
            <person name="Verbruggen H."/>
        </authorList>
    </citation>
    <scope>NUCLEOTIDE SEQUENCE</scope>
    <source>
        <strain evidence="2">PD890</strain>
    </source>
</reference>
<evidence type="ECO:0000313" key="2">
    <source>
        <dbReference type="EMBL" id="ARW65367.1"/>
    </source>
</evidence>
<dbReference type="Pfam" id="PF14681">
    <property type="entry name" value="UPRTase"/>
    <property type="match status" value="1"/>
</dbReference>
<dbReference type="InterPro" id="IPR029057">
    <property type="entry name" value="PRTase-like"/>
</dbReference>